<evidence type="ECO:0000256" key="3">
    <source>
        <dbReference type="ARBA" id="ARBA00022617"/>
    </source>
</evidence>
<keyword evidence="5 7" id="KW-0408">Iron</keyword>
<feature type="transmembrane region" description="Helical" evidence="9">
    <location>
        <begin position="65"/>
        <end position="86"/>
    </location>
</feature>
<keyword evidence="9" id="KW-0472">Membrane</keyword>
<dbReference type="InterPro" id="IPR001128">
    <property type="entry name" value="Cyt_P450"/>
</dbReference>
<evidence type="ECO:0000313" key="11">
    <source>
        <dbReference type="Proteomes" id="UP001446871"/>
    </source>
</evidence>
<keyword evidence="3 7" id="KW-0349">Heme</keyword>
<keyword evidence="6 7" id="KW-0503">Monooxygenase</keyword>
<keyword evidence="4 7" id="KW-0479">Metal-binding</keyword>
<evidence type="ECO:0000256" key="7">
    <source>
        <dbReference type="RuleBase" id="RU000461"/>
    </source>
</evidence>
<dbReference type="SUPFAM" id="SSF48264">
    <property type="entry name" value="Cytochrome P450"/>
    <property type="match status" value="1"/>
</dbReference>
<dbReference type="PRINTS" id="PR00385">
    <property type="entry name" value="P450"/>
</dbReference>
<evidence type="ECO:0000313" key="10">
    <source>
        <dbReference type="EMBL" id="KAK8053336.1"/>
    </source>
</evidence>
<keyword evidence="11" id="KW-1185">Reference proteome</keyword>
<dbReference type="EMBL" id="JAQQWM010000008">
    <property type="protein sequence ID" value="KAK8053336.1"/>
    <property type="molecule type" value="Genomic_DNA"/>
</dbReference>
<evidence type="ECO:0000256" key="9">
    <source>
        <dbReference type="SAM" id="Phobius"/>
    </source>
</evidence>
<dbReference type="PRINTS" id="PR00465">
    <property type="entry name" value="EP450IV"/>
</dbReference>
<evidence type="ECO:0000256" key="5">
    <source>
        <dbReference type="ARBA" id="ARBA00023004"/>
    </source>
</evidence>
<evidence type="ECO:0000256" key="2">
    <source>
        <dbReference type="ARBA" id="ARBA00010617"/>
    </source>
</evidence>
<keyword evidence="7" id="KW-0560">Oxidoreductase</keyword>
<dbReference type="PANTHER" id="PTHR24305">
    <property type="entry name" value="CYTOCHROME P450"/>
    <property type="match status" value="1"/>
</dbReference>
<evidence type="ECO:0000256" key="6">
    <source>
        <dbReference type="ARBA" id="ARBA00023033"/>
    </source>
</evidence>
<sequence length="598" mass="66060">MPTVTVLSLAGAAAAAAGVAFHHLYARRVEVDFIILPLFRLFGTAYFLALYVGVSWLHLPVTTSLYYLSVLAGTFTLSTAGSILLYRAHFHRLNHIPGPYLARLSTFWAARKASGDYRFHVKLQELHAQYGDIVRIGPRLVSVARADALLQTTALGKSTFWAHAEPDDRKKSFAASRDPEDHRIRRRPWEVAFSPKHLSKHDAAVQEAIGLFIDGLLTPENDSTGTARVVDITNAVSRLTFDVTGIIGFGRSFGATAREGDAPHPALMDLRRAHAVLGTLRFVPWLLSLLLKIPGGGGNFATFLKLCEGVMNEHRAERIEKQNQFAKNGNTFSVEEEEANLDEETRGQEGGGGNPKPVIAFVLDALEMGDASAAPTPEALADESRSMIAAGADTTQSAMTNMLGFVAARGDIQTRLQELVDATFPLGPASFTYAGLLAATETLNWIDAIINETLRIQPSAPSANPRVTPAKGLEIGESEFGPRIWIPGDVEIVQSPYVIHRDTRWFERPDEFLPERWLAGSDIKCDRTAYFPFHLGKHACIGKPMAMEELRSVLARLALQFDMDLATGQDWEEHQEKIMDHFTMSLPELYLTFRERRT</sequence>
<keyword evidence="9" id="KW-0812">Transmembrane</keyword>
<dbReference type="Pfam" id="PF00067">
    <property type="entry name" value="p450"/>
    <property type="match status" value="1"/>
</dbReference>
<name>A0ABR1U355_9PEZI</name>
<dbReference type="InterPro" id="IPR036396">
    <property type="entry name" value="Cyt_P450_sf"/>
</dbReference>
<proteinExistence type="inferred from homology"/>
<dbReference type="InterPro" id="IPR050121">
    <property type="entry name" value="Cytochrome_P450_monoxygenase"/>
</dbReference>
<accession>A0ABR1U355</accession>
<feature type="transmembrane region" description="Helical" evidence="9">
    <location>
        <begin position="38"/>
        <end position="59"/>
    </location>
</feature>
<protein>
    <recommendedName>
        <fullName evidence="12">Cytochrome P450</fullName>
    </recommendedName>
</protein>
<dbReference type="PANTHER" id="PTHR24305:SF78">
    <property type="entry name" value="P450, PUTATIVE (EUROFUNG)-RELATED"/>
    <property type="match status" value="1"/>
</dbReference>
<gene>
    <name evidence="10" type="ORF">PG996_012637</name>
</gene>
<dbReference type="Gene3D" id="1.10.630.10">
    <property type="entry name" value="Cytochrome P450"/>
    <property type="match status" value="1"/>
</dbReference>
<evidence type="ECO:0008006" key="12">
    <source>
        <dbReference type="Google" id="ProtNLM"/>
    </source>
</evidence>
<organism evidence="10 11">
    <name type="scientific">Apiospora saccharicola</name>
    <dbReference type="NCBI Taxonomy" id="335842"/>
    <lineage>
        <taxon>Eukaryota</taxon>
        <taxon>Fungi</taxon>
        <taxon>Dikarya</taxon>
        <taxon>Ascomycota</taxon>
        <taxon>Pezizomycotina</taxon>
        <taxon>Sordariomycetes</taxon>
        <taxon>Xylariomycetidae</taxon>
        <taxon>Amphisphaeriales</taxon>
        <taxon>Apiosporaceae</taxon>
        <taxon>Apiospora</taxon>
    </lineage>
</organism>
<dbReference type="InterPro" id="IPR002403">
    <property type="entry name" value="Cyt_P450_E_grp-IV"/>
</dbReference>
<dbReference type="PROSITE" id="PS00086">
    <property type="entry name" value="CYTOCHROME_P450"/>
    <property type="match status" value="1"/>
</dbReference>
<comment type="caution">
    <text evidence="10">The sequence shown here is derived from an EMBL/GenBank/DDBJ whole genome shotgun (WGS) entry which is preliminary data.</text>
</comment>
<comment type="cofactor">
    <cofactor evidence="1">
        <name>heme</name>
        <dbReference type="ChEBI" id="CHEBI:30413"/>
    </cofactor>
</comment>
<reference evidence="10 11" key="1">
    <citation type="submission" date="2023-01" db="EMBL/GenBank/DDBJ databases">
        <title>Analysis of 21 Apiospora genomes using comparative genomics revels a genus with tremendous synthesis potential of carbohydrate active enzymes and secondary metabolites.</title>
        <authorList>
            <person name="Sorensen T."/>
        </authorList>
    </citation>
    <scope>NUCLEOTIDE SEQUENCE [LARGE SCALE GENOMIC DNA]</scope>
    <source>
        <strain evidence="10 11">CBS 83171</strain>
    </source>
</reference>
<dbReference type="InterPro" id="IPR017972">
    <property type="entry name" value="Cyt_P450_CS"/>
</dbReference>
<feature type="region of interest" description="Disordered" evidence="8">
    <location>
        <begin position="330"/>
        <end position="354"/>
    </location>
</feature>
<keyword evidence="9" id="KW-1133">Transmembrane helix</keyword>
<feature type="transmembrane region" description="Helical" evidence="9">
    <location>
        <begin position="6"/>
        <end position="26"/>
    </location>
</feature>
<evidence type="ECO:0000256" key="8">
    <source>
        <dbReference type="SAM" id="MobiDB-lite"/>
    </source>
</evidence>
<evidence type="ECO:0000256" key="1">
    <source>
        <dbReference type="ARBA" id="ARBA00001971"/>
    </source>
</evidence>
<evidence type="ECO:0000256" key="4">
    <source>
        <dbReference type="ARBA" id="ARBA00022723"/>
    </source>
</evidence>
<comment type="similarity">
    <text evidence="2 7">Belongs to the cytochrome P450 family.</text>
</comment>
<dbReference type="Proteomes" id="UP001446871">
    <property type="component" value="Unassembled WGS sequence"/>
</dbReference>